<evidence type="ECO:0000259" key="1">
    <source>
        <dbReference type="Pfam" id="PF05193"/>
    </source>
</evidence>
<dbReference type="STRING" id="1218492.JG30_11190"/>
<comment type="caution">
    <text evidence="2">The sequence shown here is derived from an EMBL/GenBank/DDBJ whole genome shotgun (WGS) entry which is preliminary data.</text>
</comment>
<evidence type="ECO:0000313" key="2">
    <source>
        <dbReference type="EMBL" id="KJY60931.1"/>
    </source>
</evidence>
<proteinExistence type="predicted"/>
<protein>
    <recommendedName>
        <fullName evidence="1">Peptidase M16 C-terminal domain-containing protein</fullName>
    </recommendedName>
</protein>
<evidence type="ECO:0000313" key="3">
    <source>
        <dbReference type="Proteomes" id="UP000033558"/>
    </source>
</evidence>
<dbReference type="NCBIfam" id="NF047422">
    <property type="entry name" value="YfmF_fam"/>
    <property type="match status" value="1"/>
</dbReference>
<dbReference type="PATRIC" id="fig|1218492.5.peg.1263"/>
<sequence length="421" mass="47157">MIKIHRILAAPQVQILWLPIAKFQSVRIEFNFLAPQRYAQTTQRRLLINLLQRSNHFLPTAAQFNRQLANLYGTELTGQSIIYQNLNILSLALTVPVAHHLPALVPAAIDLLLQTLTAPNIDSKQEQFVDNAWQLETTNLAHAYASLQDNYSLLAELAMKKILYQSNPDLNIPDFGVAEQLTALTSMQTCSYYQKVIAQEPLIVTVVGDLPATVVDDLAQRCQVFAYQAQAIHLQKQALLSLPTQPVAQSDQLAIQQSQLVIAYRLPDDTSWPVSQVLNMMLGGDDQALLFQQVRERQSLAYSIYSNYNFYEHFLTIQAGVDAQQITAVQNLVAAQIEHLATQNLSDLLQHAKQTLISEHLLASDRLAVHAHRLLLKNLNPAMIVTDDQYQQKINQVTLKQVQAVAGQLQLLATYTLIGES</sequence>
<dbReference type="Pfam" id="PF05193">
    <property type="entry name" value="Peptidase_M16_C"/>
    <property type="match status" value="1"/>
</dbReference>
<dbReference type="InterPro" id="IPR011249">
    <property type="entry name" value="Metalloenz_LuxS/M16"/>
</dbReference>
<dbReference type="EMBL" id="JXJQ01000009">
    <property type="protein sequence ID" value="KJY60931.1"/>
    <property type="molecule type" value="Genomic_DNA"/>
</dbReference>
<gene>
    <name evidence="2" type="ORF">JG30_11190</name>
</gene>
<dbReference type="Proteomes" id="UP000033558">
    <property type="component" value="Unassembled WGS sequence"/>
</dbReference>
<dbReference type="RefSeq" id="WP_046316924.1">
    <property type="nucleotide sequence ID" value="NZ_JBHSZT010000010.1"/>
</dbReference>
<accession>A0A0F4LTR8</accession>
<dbReference type="InterPro" id="IPR007863">
    <property type="entry name" value="Peptidase_M16_C"/>
</dbReference>
<reference evidence="2 3" key="1">
    <citation type="submission" date="2015-01" db="EMBL/GenBank/DDBJ databases">
        <title>Comparative genomics of the lactic acid bacteria isolated from the honey bee gut.</title>
        <authorList>
            <person name="Ellegaard K.M."/>
            <person name="Tamarit D."/>
            <person name="Javelind E."/>
            <person name="Olofsson T."/>
            <person name="Andersson S.G."/>
            <person name="Vasquez A."/>
        </authorList>
    </citation>
    <scope>NUCLEOTIDE SEQUENCE [LARGE SCALE GENOMIC DNA]</scope>
    <source>
        <strain evidence="2 3">Bin4</strain>
    </source>
</reference>
<organism evidence="2 3">
    <name type="scientific">Bombilactobacillus mellifer</name>
    <dbReference type="NCBI Taxonomy" id="1218492"/>
    <lineage>
        <taxon>Bacteria</taxon>
        <taxon>Bacillati</taxon>
        <taxon>Bacillota</taxon>
        <taxon>Bacilli</taxon>
        <taxon>Lactobacillales</taxon>
        <taxon>Lactobacillaceae</taxon>
        <taxon>Bombilactobacillus</taxon>
    </lineage>
</organism>
<name>A0A0F4LTR8_9LACO</name>
<dbReference type="SUPFAM" id="SSF63411">
    <property type="entry name" value="LuxS/MPP-like metallohydrolase"/>
    <property type="match status" value="2"/>
</dbReference>
<dbReference type="Gene3D" id="3.30.830.10">
    <property type="entry name" value="Metalloenzyme, LuxS/M16 peptidase-like"/>
    <property type="match status" value="2"/>
</dbReference>
<dbReference type="HOGENOM" id="CLU_052943_1_0_9"/>
<dbReference type="GO" id="GO:0046872">
    <property type="term" value="F:metal ion binding"/>
    <property type="evidence" value="ECO:0007669"/>
    <property type="project" value="InterPro"/>
</dbReference>
<keyword evidence="3" id="KW-1185">Reference proteome</keyword>
<feature type="domain" description="Peptidase M16 C-terminal" evidence="1">
    <location>
        <begin position="190"/>
        <end position="347"/>
    </location>
</feature>
<dbReference type="AlphaFoldDB" id="A0A0F4LTR8"/>